<reference evidence="4" key="1">
    <citation type="submission" date="2023-03" db="EMBL/GenBank/DDBJ databases">
        <title>Massive genome expansion in bonnet fungi (Mycena s.s.) driven by repeated elements and novel gene families across ecological guilds.</title>
        <authorList>
            <consortium name="Lawrence Berkeley National Laboratory"/>
            <person name="Harder C.B."/>
            <person name="Miyauchi S."/>
            <person name="Viragh M."/>
            <person name="Kuo A."/>
            <person name="Thoen E."/>
            <person name="Andreopoulos B."/>
            <person name="Lu D."/>
            <person name="Skrede I."/>
            <person name="Drula E."/>
            <person name="Henrissat B."/>
            <person name="Morin E."/>
            <person name="Kohler A."/>
            <person name="Barry K."/>
            <person name="LaButti K."/>
            <person name="Morin E."/>
            <person name="Salamov A."/>
            <person name="Lipzen A."/>
            <person name="Mereny Z."/>
            <person name="Hegedus B."/>
            <person name="Baldrian P."/>
            <person name="Stursova M."/>
            <person name="Weitz H."/>
            <person name="Taylor A."/>
            <person name="Grigoriev I.V."/>
            <person name="Nagy L.G."/>
            <person name="Martin F."/>
            <person name="Kauserud H."/>
        </authorList>
    </citation>
    <scope>NUCLEOTIDE SEQUENCE</scope>
    <source>
        <strain evidence="4">9144</strain>
    </source>
</reference>
<feature type="non-terminal residue" evidence="4">
    <location>
        <position position="302"/>
    </location>
</feature>
<evidence type="ECO:0008006" key="6">
    <source>
        <dbReference type="Google" id="ProtNLM"/>
    </source>
</evidence>
<accession>A0AAD6VSJ6</accession>
<gene>
    <name evidence="4" type="ORF">GGX14DRAFT_429856</name>
</gene>
<dbReference type="SUPFAM" id="SSF51735">
    <property type="entry name" value="NAD(P)-binding Rossmann-fold domains"/>
    <property type="match status" value="1"/>
</dbReference>
<keyword evidence="5" id="KW-1185">Reference proteome</keyword>
<comment type="similarity">
    <text evidence="1">Belongs to the short-chain dehydrogenases/reductases (SDR) family.</text>
</comment>
<protein>
    <recommendedName>
        <fullName evidence="6">Rhamnolipids biosynthesis 3-oxoacyl-[acyl-carrier-protein] reductase</fullName>
    </recommendedName>
</protein>
<dbReference type="Pfam" id="PF13561">
    <property type="entry name" value="adh_short_C2"/>
    <property type="match status" value="1"/>
</dbReference>
<dbReference type="InterPro" id="IPR002347">
    <property type="entry name" value="SDR_fam"/>
</dbReference>
<dbReference type="InterPro" id="IPR052178">
    <property type="entry name" value="Sec_Metab_Biosynth_SDR"/>
</dbReference>
<dbReference type="GO" id="GO:0016491">
    <property type="term" value="F:oxidoreductase activity"/>
    <property type="evidence" value="ECO:0007669"/>
    <property type="project" value="UniProtKB-KW"/>
</dbReference>
<evidence type="ECO:0000256" key="1">
    <source>
        <dbReference type="ARBA" id="ARBA00006484"/>
    </source>
</evidence>
<dbReference type="PANTHER" id="PTHR43618">
    <property type="entry name" value="7-ALPHA-HYDROXYSTEROID DEHYDROGENASE"/>
    <property type="match status" value="1"/>
</dbReference>
<dbReference type="EMBL" id="JARJCW010000008">
    <property type="protein sequence ID" value="KAJ7221493.1"/>
    <property type="molecule type" value="Genomic_DNA"/>
</dbReference>
<dbReference type="Gene3D" id="3.40.50.720">
    <property type="entry name" value="NAD(P)-binding Rossmann-like Domain"/>
    <property type="match status" value="1"/>
</dbReference>
<evidence type="ECO:0000256" key="3">
    <source>
        <dbReference type="ARBA" id="ARBA00023002"/>
    </source>
</evidence>
<sequence length="302" mass="32020">AIVFFILTLESASTDPMSIQDLTIPSLFNVKGKTVLVTGGSVGIGKMIAAGFARNGATVYIAARKEAQLKEAVDDLKQIATAGVHYIVANVGSKAGCDALISEFKKRESKLHVLVNNSGITWGGPYNDFPEQKGWDNVFAVNVKSIFYSTQLAHILHDSLTDYLVKDATSTDPARVINISSTAAVEPYSEGPLSDEGNGTWSYQPSKAAVNHLTSQLAVKLAPSCVTLMSCLQHSVYPSKMTAFGFRTSGDKMVKGQPMGRVGEPSDMAGLALFLASPASAHITGQHIITDGGARLARSAKL</sequence>
<evidence type="ECO:0000313" key="5">
    <source>
        <dbReference type="Proteomes" id="UP001219525"/>
    </source>
</evidence>
<evidence type="ECO:0000256" key="2">
    <source>
        <dbReference type="ARBA" id="ARBA00022857"/>
    </source>
</evidence>
<dbReference type="Proteomes" id="UP001219525">
    <property type="component" value="Unassembled WGS sequence"/>
</dbReference>
<keyword evidence="3" id="KW-0560">Oxidoreductase</keyword>
<dbReference type="AlphaFoldDB" id="A0AAD6VSJ6"/>
<dbReference type="PANTHER" id="PTHR43618:SF8">
    <property type="entry name" value="7ALPHA-HYDROXYSTEROID DEHYDROGENASE"/>
    <property type="match status" value="1"/>
</dbReference>
<dbReference type="PRINTS" id="PR00080">
    <property type="entry name" value="SDRFAMILY"/>
</dbReference>
<keyword evidence="2" id="KW-0521">NADP</keyword>
<dbReference type="InterPro" id="IPR036291">
    <property type="entry name" value="NAD(P)-bd_dom_sf"/>
</dbReference>
<dbReference type="PRINTS" id="PR00081">
    <property type="entry name" value="GDHRDH"/>
</dbReference>
<proteinExistence type="inferred from homology"/>
<organism evidence="4 5">
    <name type="scientific">Mycena pura</name>
    <dbReference type="NCBI Taxonomy" id="153505"/>
    <lineage>
        <taxon>Eukaryota</taxon>
        <taxon>Fungi</taxon>
        <taxon>Dikarya</taxon>
        <taxon>Basidiomycota</taxon>
        <taxon>Agaricomycotina</taxon>
        <taxon>Agaricomycetes</taxon>
        <taxon>Agaricomycetidae</taxon>
        <taxon>Agaricales</taxon>
        <taxon>Marasmiineae</taxon>
        <taxon>Mycenaceae</taxon>
        <taxon>Mycena</taxon>
    </lineage>
</organism>
<name>A0AAD6VSJ6_9AGAR</name>
<comment type="caution">
    <text evidence="4">The sequence shown here is derived from an EMBL/GenBank/DDBJ whole genome shotgun (WGS) entry which is preliminary data.</text>
</comment>
<evidence type="ECO:0000313" key="4">
    <source>
        <dbReference type="EMBL" id="KAJ7221493.1"/>
    </source>
</evidence>